<dbReference type="EMBL" id="VYZN01000034">
    <property type="protein sequence ID" value="KAE9533546.1"/>
    <property type="molecule type" value="Genomic_DNA"/>
</dbReference>
<evidence type="ECO:0000256" key="1">
    <source>
        <dbReference type="SAM" id="Phobius"/>
    </source>
</evidence>
<accession>A0A6G0TIK4</accession>
<sequence length="296" mass="33619">MLGVHLRETLAARIVPGAELAARVPEQHQEMSGLGSVDFLKYSLFGFPVHYARKYAIFHRVQYYTTVGLGHWLFLTIQIHERTGFTRCTIVVSKICFTLCSVQRRICKNVRQTCYQNFREEVDVRRVSAKQSCDPRVQHKNEIKIKQKKISNNIKRENIVSIVTKTRFVIEPFLPRDGVMVPSGVSLRSTCIVFGRGRPLCILLRNLGGPPILLTSLSASSIVFLILYCSNITALLCFSSSFLRNFISSFSFSFSFLFCASISFLFLISSCCCLRCNDNKRILSFFFSISSMATLI</sequence>
<keyword evidence="1" id="KW-0472">Membrane</keyword>
<evidence type="ECO:0000313" key="3">
    <source>
        <dbReference type="Proteomes" id="UP000475862"/>
    </source>
</evidence>
<gene>
    <name evidence="2" type="ORF">AGLY_009184</name>
</gene>
<keyword evidence="1" id="KW-1133">Transmembrane helix</keyword>
<dbReference type="AlphaFoldDB" id="A0A6G0TIK4"/>
<reference evidence="2 3" key="1">
    <citation type="submission" date="2019-08" db="EMBL/GenBank/DDBJ databases">
        <title>The genome of the soybean aphid Biotype 1, its phylome, world population structure and adaptation to the North American continent.</title>
        <authorList>
            <person name="Giordano R."/>
            <person name="Donthu R.K."/>
            <person name="Hernandez A.G."/>
            <person name="Wright C.L."/>
            <person name="Zimin A.V."/>
        </authorList>
    </citation>
    <scope>NUCLEOTIDE SEQUENCE [LARGE SCALE GENOMIC DNA]</scope>
    <source>
        <tissue evidence="2">Whole aphids</tissue>
    </source>
</reference>
<comment type="caution">
    <text evidence="2">The sequence shown here is derived from an EMBL/GenBank/DDBJ whole genome shotgun (WGS) entry which is preliminary data.</text>
</comment>
<organism evidence="2 3">
    <name type="scientific">Aphis glycines</name>
    <name type="common">Soybean aphid</name>
    <dbReference type="NCBI Taxonomy" id="307491"/>
    <lineage>
        <taxon>Eukaryota</taxon>
        <taxon>Metazoa</taxon>
        <taxon>Ecdysozoa</taxon>
        <taxon>Arthropoda</taxon>
        <taxon>Hexapoda</taxon>
        <taxon>Insecta</taxon>
        <taxon>Pterygota</taxon>
        <taxon>Neoptera</taxon>
        <taxon>Paraneoptera</taxon>
        <taxon>Hemiptera</taxon>
        <taxon>Sternorrhyncha</taxon>
        <taxon>Aphidomorpha</taxon>
        <taxon>Aphidoidea</taxon>
        <taxon>Aphididae</taxon>
        <taxon>Aphidini</taxon>
        <taxon>Aphis</taxon>
        <taxon>Aphis</taxon>
    </lineage>
</organism>
<keyword evidence="3" id="KW-1185">Reference proteome</keyword>
<feature type="transmembrane region" description="Helical" evidence="1">
    <location>
        <begin position="250"/>
        <end position="268"/>
    </location>
</feature>
<name>A0A6G0TIK4_APHGL</name>
<dbReference type="Proteomes" id="UP000475862">
    <property type="component" value="Unassembled WGS sequence"/>
</dbReference>
<keyword evidence="1" id="KW-0812">Transmembrane</keyword>
<proteinExistence type="predicted"/>
<protein>
    <submittedName>
        <fullName evidence="2">Uncharacterized protein</fullName>
    </submittedName>
</protein>
<feature type="transmembrane region" description="Helical" evidence="1">
    <location>
        <begin position="212"/>
        <end position="238"/>
    </location>
</feature>
<evidence type="ECO:0000313" key="2">
    <source>
        <dbReference type="EMBL" id="KAE9533546.1"/>
    </source>
</evidence>